<dbReference type="Pfam" id="PF00005">
    <property type="entry name" value="ABC_tran"/>
    <property type="match status" value="1"/>
</dbReference>
<sequence length="336" mass="36653">MTEPLLSVRDLRVTFGTRDGDVCAVQGVSFDVHQGETVAIVGESGSGKSVTANSLMRLNFGSDVRIEGQILLNGLDILSMSEEEVRRLRGNEMAMIFQDPLTALNPFYTVGNQIAEAYAIHHPNTSKRDLREIALESLHKVGIPEPSKRIDQYPHEFSGGMRQRIVIAIALVNSPKLLIADEPTTALDVTVQAQILDLIAEMQQEHGSAVILITHDLGVVAEITQRLLVMYAGNIVEEALVTEAFARPTHPYTQGLLKSVKSLESTRHNQLEPIPGVPPSLINMPSGCAFHPRCSFAQELGEQCAQNRPLLRKVGQSRTACHATDDVLLSLGVGQL</sequence>
<evidence type="ECO:0000256" key="2">
    <source>
        <dbReference type="ARBA" id="ARBA00022448"/>
    </source>
</evidence>
<dbReference type="PANTHER" id="PTHR43297">
    <property type="entry name" value="OLIGOPEPTIDE TRANSPORT ATP-BINDING PROTEIN APPD"/>
    <property type="match status" value="1"/>
</dbReference>
<evidence type="ECO:0000256" key="5">
    <source>
        <dbReference type="ARBA" id="ARBA00022840"/>
    </source>
</evidence>
<reference evidence="8" key="1">
    <citation type="submission" date="2014-06" db="EMBL/GenBank/DDBJ databases">
        <title>Key roles for freshwater Actinobacteria revealed by deep metagenomic sequencing.</title>
        <authorList>
            <person name="Ghai R."/>
            <person name="Mizuno C.M."/>
            <person name="Picazo A."/>
            <person name="Camacho A."/>
            <person name="Rodriguez-Valera F."/>
        </authorList>
    </citation>
    <scope>NUCLEOTIDE SEQUENCE</scope>
</reference>
<keyword evidence="3" id="KW-1003">Cell membrane</keyword>
<dbReference type="PROSITE" id="PS00211">
    <property type="entry name" value="ABC_TRANSPORTER_1"/>
    <property type="match status" value="1"/>
</dbReference>
<keyword evidence="6" id="KW-0472">Membrane</keyword>
<dbReference type="GO" id="GO:0005886">
    <property type="term" value="C:plasma membrane"/>
    <property type="evidence" value="ECO:0007669"/>
    <property type="project" value="UniProtKB-SubCell"/>
</dbReference>
<evidence type="ECO:0000256" key="4">
    <source>
        <dbReference type="ARBA" id="ARBA00022741"/>
    </source>
</evidence>
<dbReference type="InterPro" id="IPR013563">
    <property type="entry name" value="Oligopep_ABC_C"/>
</dbReference>
<keyword evidence="4" id="KW-0547">Nucleotide-binding</keyword>
<accession>A0A094S6Q4</accession>
<name>A0A094S6Q4_9ZZZZ</name>
<comment type="caution">
    <text evidence="8">The sequence shown here is derived from an EMBL/GenBank/DDBJ whole genome shotgun (WGS) entry which is preliminary data.</text>
</comment>
<dbReference type="InterPro" id="IPR017871">
    <property type="entry name" value="ABC_transporter-like_CS"/>
</dbReference>
<dbReference type="InterPro" id="IPR003593">
    <property type="entry name" value="AAA+_ATPase"/>
</dbReference>
<gene>
    <name evidence="8" type="ORF">GM51_19440</name>
</gene>
<dbReference type="AlphaFoldDB" id="A0A094S6Q4"/>
<dbReference type="EMBL" id="JNSL01000182">
    <property type="protein sequence ID" value="KGA13553.1"/>
    <property type="molecule type" value="Genomic_DNA"/>
</dbReference>
<evidence type="ECO:0000256" key="1">
    <source>
        <dbReference type="ARBA" id="ARBA00004202"/>
    </source>
</evidence>
<dbReference type="PANTHER" id="PTHR43297:SF2">
    <property type="entry name" value="DIPEPTIDE TRANSPORT ATP-BINDING PROTEIN DPPD"/>
    <property type="match status" value="1"/>
</dbReference>
<evidence type="ECO:0000259" key="7">
    <source>
        <dbReference type="PROSITE" id="PS50893"/>
    </source>
</evidence>
<proteinExistence type="predicted"/>
<dbReference type="PROSITE" id="PS50893">
    <property type="entry name" value="ABC_TRANSPORTER_2"/>
    <property type="match status" value="1"/>
</dbReference>
<dbReference type="SMART" id="SM00382">
    <property type="entry name" value="AAA"/>
    <property type="match status" value="1"/>
</dbReference>
<dbReference type="InterPro" id="IPR003439">
    <property type="entry name" value="ABC_transporter-like_ATP-bd"/>
</dbReference>
<dbReference type="FunFam" id="3.40.50.300:FF:000016">
    <property type="entry name" value="Oligopeptide ABC transporter ATP-binding component"/>
    <property type="match status" value="1"/>
</dbReference>
<evidence type="ECO:0000256" key="3">
    <source>
        <dbReference type="ARBA" id="ARBA00022475"/>
    </source>
</evidence>
<dbReference type="GO" id="GO:0016887">
    <property type="term" value="F:ATP hydrolysis activity"/>
    <property type="evidence" value="ECO:0007669"/>
    <property type="project" value="InterPro"/>
</dbReference>
<dbReference type="Pfam" id="PF08352">
    <property type="entry name" value="oligo_HPY"/>
    <property type="match status" value="1"/>
</dbReference>
<comment type="subcellular location">
    <subcellularLocation>
        <location evidence="1">Cell membrane</location>
        <topology evidence="1">Peripheral membrane protein</topology>
    </subcellularLocation>
</comment>
<keyword evidence="5" id="KW-0067">ATP-binding</keyword>
<organism evidence="8">
    <name type="scientific">freshwater metagenome</name>
    <dbReference type="NCBI Taxonomy" id="449393"/>
    <lineage>
        <taxon>unclassified sequences</taxon>
        <taxon>metagenomes</taxon>
        <taxon>ecological metagenomes</taxon>
    </lineage>
</organism>
<dbReference type="InterPro" id="IPR027417">
    <property type="entry name" value="P-loop_NTPase"/>
</dbReference>
<protein>
    <recommendedName>
        <fullName evidence="7">ABC transporter domain-containing protein</fullName>
    </recommendedName>
</protein>
<dbReference type="InterPro" id="IPR050388">
    <property type="entry name" value="ABC_Ni/Peptide_Import"/>
</dbReference>
<evidence type="ECO:0000313" key="8">
    <source>
        <dbReference type="EMBL" id="KGA13553.1"/>
    </source>
</evidence>
<dbReference type="Gene3D" id="3.40.50.300">
    <property type="entry name" value="P-loop containing nucleotide triphosphate hydrolases"/>
    <property type="match status" value="1"/>
</dbReference>
<keyword evidence="2" id="KW-0813">Transport</keyword>
<feature type="domain" description="ABC transporter" evidence="7">
    <location>
        <begin position="8"/>
        <end position="257"/>
    </location>
</feature>
<dbReference type="SUPFAM" id="SSF52540">
    <property type="entry name" value="P-loop containing nucleoside triphosphate hydrolases"/>
    <property type="match status" value="1"/>
</dbReference>
<dbReference type="GO" id="GO:0015833">
    <property type="term" value="P:peptide transport"/>
    <property type="evidence" value="ECO:0007669"/>
    <property type="project" value="InterPro"/>
</dbReference>
<dbReference type="GO" id="GO:0005524">
    <property type="term" value="F:ATP binding"/>
    <property type="evidence" value="ECO:0007669"/>
    <property type="project" value="UniProtKB-KW"/>
</dbReference>
<evidence type="ECO:0000256" key="6">
    <source>
        <dbReference type="ARBA" id="ARBA00023136"/>
    </source>
</evidence>
<dbReference type="CDD" id="cd03257">
    <property type="entry name" value="ABC_NikE_OppD_transporters"/>
    <property type="match status" value="1"/>
</dbReference>
<dbReference type="NCBIfam" id="TIGR01727">
    <property type="entry name" value="oligo_HPY"/>
    <property type="match status" value="1"/>
</dbReference>